<name>A0A0R2BED9_SECCO</name>
<comment type="subcellular location">
    <subcellularLocation>
        <location evidence="1">Cell membrane</location>
        <topology evidence="1">Multi-pass membrane protein</topology>
    </subcellularLocation>
</comment>
<evidence type="ECO:0000313" key="10">
    <source>
        <dbReference type="Proteomes" id="UP000051845"/>
    </source>
</evidence>
<feature type="transmembrane region" description="Helical" evidence="7">
    <location>
        <begin position="124"/>
        <end position="144"/>
    </location>
</feature>
<organism evidence="9 10">
    <name type="scientific">Secundilactobacillus collinoides DSM 20515 = JCM 1123</name>
    <dbReference type="NCBI Taxonomy" id="1423733"/>
    <lineage>
        <taxon>Bacteria</taxon>
        <taxon>Bacillati</taxon>
        <taxon>Bacillota</taxon>
        <taxon>Bacilli</taxon>
        <taxon>Lactobacillales</taxon>
        <taxon>Lactobacillaceae</taxon>
        <taxon>Secundilactobacillus</taxon>
    </lineage>
</organism>
<evidence type="ECO:0000256" key="3">
    <source>
        <dbReference type="ARBA" id="ARBA00022475"/>
    </source>
</evidence>
<feature type="transmembrane region" description="Helical" evidence="7">
    <location>
        <begin position="376"/>
        <end position="397"/>
    </location>
</feature>
<feature type="transmembrane region" description="Helical" evidence="7">
    <location>
        <begin position="352"/>
        <end position="370"/>
    </location>
</feature>
<proteinExistence type="predicted"/>
<evidence type="ECO:0000256" key="1">
    <source>
        <dbReference type="ARBA" id="ARBA00004651"/>
    </source>
</evidence>
<feature type="transmembrane region" description="Helical" evidence="7">
    <location>
        <begin position="286"/>
        <end position="311"/>
    </location>
</feature>
<feature type="transmembrane region" description="Helical" evidence="7">
    <location>
        <begin position="249"/>
        <end position="266"/>
    </location>
</feature>
<feature type="transmembrane region" description="Helical" evidence="7">
    <location>
        <begin position="217"/>
        <end position="237"/>
    </location>
</feature>
<dbReference type="CDD" id="cd17503">
    <property type="entry name" value="MFS_LmrB_MDR_like"/>
    <property type="match status" value="1"/>
</dbReference>
<evidence type="ECO:0000313" key="9">
    <source>
        <dbReference type="EMBL" id="KRM76084.1"/>
    </source>
</evidence>
<dbReference type="EMBL" id="AYYR01000039">
    <property type="protein sequence ID" value="KRM76084.1"/>
    <property type="molecule type" value="Genomic_DNA"/>
</dbReference>
<sequence>MQLIKGVNQMLNNLKADEQPLDQNGKPYNRILLVLTMLIGTFSTFITSTMLTTAFPTLMSAFNISADTVQWLTTGFMLVMGIVMPITGFFLQRFDTRKLYLSAIAIFLVGTIICYFAQNFWTILIGRLVMASGVGITAPVYQTIMTTIFPPSQRGAAMGTAGIVVGLAPAIGPTLSGWILIHYSWRMLFLVIMPVSIIVLIMGSFTLRKVLPTRKALVDWFSVLLSVIGFGSMLFSFSSVGQYQWTDPVVYVTLIIGVIVVGLFIWRSLTIQNPLLQFKVFKRSDFSLSAILVSVSFMSMNGFTLVLPLYLQTLRGESPLASGLTLLPGAIVIGCMNPLTGRIFDRLGARNMAITGMFLLTISTAAFIPITSQAPISYIVALYVVRMFGISMVMMPITTTGMNALPLNLIGDGTVVNNTARQVFASMGTAILVSTMSNVTLNNTPVHAVAKATPFLYKKLAVNANVLGFRYAFGIATVFALIGFLLTFLLKHDPKKVGVAK</sequence>
<evidence type="ECO:0000256" key="2">
    <source>
        <dbReference type="ARBA" id="ARBA00022448"/>
    </source>
</evidence>
<dbReference type="PANTHER" id="PTHR42718">
    <property type="entry name" value="MAJOR FACILITATOR SUPERFAMILY MULTIDRUG TRANSPORTER MFSC"/>
    <property type="match status" value="1"/>
</dbReference>
<evidence type="ECO:0000256" key="4">
    <source>
        <dbReference type="ARBA" id="ARBA00022692"/>
    </source>
</evidence>
<feature type="transmembrane region" description="Helical" evidence="7">
    <location>
        <begin position="156"/>
        <end position="181"/>
    </location>
</feature>
<dbReference type="NCBIfam" id="TIGR00711">
    <property type="entry name" value="efflux_EmrB"/>
    <property type="match status" value="1"/>
</dbReference>
<dbReference type="GO" id="GO:0022857">
    <property type="term" value="F:transmembrane transporter activity"/>
    <property type="evidence" value="ECO:0007669"/>
    <property type="project" value="InterPro"/>
</dbReference>
<feature type="transmembrane region" description="Helical" evidence="7">
    <location>
        <begin position="468"/>
        <end position="490"/>
    </location>
</feature>
<feature type="transmembrane region" description="Helical" evidence="7">
    <location>
        <begin position="31"/>
        <end position="51"/>
    </location>
</feature>
<feature type="transmembrane region" description="Helical" evidence="7">
    <location>
        <begin position="323"/>
        <end position="340"/>
    </location>
</feature>
<evidence type="ECO:0000256" key="7">
    <source>
        <dbReference type="SAM" id="Phobius"/>
    </source>
</evidence>
<keyword evidence="5 7" id="KW-1133">Transmembrane helix</keyword>
<dbReference type="InterPro" id="IPR020846">
    <property type="entry name" value="MFS_dom"/>
</dbReference>
<keyword evidence="2" id="KW-0813">Transport</keyword>
<dbReference type="PROSITE" id="PS50850">
    <property type="entry name" value="MFS"/>
    <property type="match status" value="1"/>
</dbReference>
<dbReference type="Proteomes" id="UP000051845">
    <property type="component" value="Unassembled WGS sequence"/>
</dbReference>
<keyword evidence="3" id="KW-1003">Cell membrane</keyword>
<dbReference type="InterPro" id="IPR004638">
    <property type="entry name" value="EmrB-like"/>
</dbReference>
<dbReference type="PATRIC" id="fig|1423733.4.peg.2012"/>
<feature type="domain" description="Major facilitator superfamily (MFS) profile" evidence="8">
    <location>
        <begin position="33"/>
        <end position="495"/>
    </location>
</feature>
<protein>
    <submittedName>
        <fullName evidence="9">Multidrug transport protein</fullName>
    </submittedName>
</protein>
<feature type="transmembrane region" description="Helical" evidence="7">
    <location>
        <begin position="187"/>
        <end position="205"/>
    </location>
</feature>
<dbReference type="AlphaFoldDB" id="A0A0R2BED9"/>
<dbReference type="Gene3D" id="1.20.1250.20">
    <property type="entry name" value="MFS general substrate transporter like domains"/>
    <property type="match status" value="1"/>
</dbReference>
<dbReference type="Gene3D" id="1.20.1720.10">
    <property type="entry name" value="Multidrug resistance protein D"/>
    <property type="match status" value="1"/>
</dbReference>
<gene>
    <name evidence="9" type="ORF">FC82_GL001912</name>
</gene>
<dbReference type="STRING" id="33960.TY91_15220"/>
<dbReference type="GO" id="GO:0005886">
    <property type="term" value="C:plasma membrane"/>
    <property type="evidence" value="ECO:0007669"/>
    <property type="project" value="UniProtKB-SubCell"/>
</dbReference>
<dbReference type="InterPro" id="IPR011701">
    <property type="entry name" value="MFS"/>
</dbReference>
<keyword evidence="4 7" id="KW-0812">Transmembrane</keyword>
<dbReference type="SUPFAM" id="SSF103473">
    <property type="entry name" value="MFS general substrate transporter"/>
    <property type="match status" value="1"/>
</dbReference>
<evidence type="ECO:0000259" key="8">
    <source>
        <dbReference type="PROSITE" id="PS50850"/>
    </source>
</evidence>
<feature type="transmembrane region" description="Helical" evidence="7">
    <location>
        <begin position="99"/>
        <end position="118"/>
    </location>
</feature>
<keyword evidence="6 7" id="KW-0472">Membrane</keyword>
<reference evidence="9 10" key="1">
    <citation type="journal article" date="2015" name="Genome Announc.">
        <title>Expanding the biotechnology potential of lactobacilli through comparative genomics of 213 strains and associated genera.</title>
        <authorList>
            <person name="Sun Z."/>
            <person name="Harris H.M."/>
            <person name="McCann A."/>
            <person name="Guo C."/>
            <person name="Argimon S."/>
            <person name="Zhang W."/>
            <person name="Yang X."/>
            <person name="Jeffery I.B."/>
            <person name="Cooney J.C."/>
            <person name="Kagawa T.F."/>
            <person name="Liu W."/>
            <person name="Song Y."/>
            <person name="Salvetti E."/>
            <person name="Wrobel A."/>
            <person name="Rasinkangas P."/>
            <person name="Parkhill J."/>
            <person name="Rea M.C."/>
            <person name="O'Sullivan O."/>
            <person name="Ritari J."/>
            <person name="Douillard F.P."/>
            <person name="Paul Ross R."/>
            <person name="Yang R."/>
            <person name="Briner A.E."/>
            <person name="Felis G.E."/>
            <person name="de Vos W.M."/>
            <person name="Barrangou R."/>
            <person name="Klaenhammer T.R."/>
            <person name="Caufield P.W."/>
            <person name="Cui Y."/>
            <person name="Zhang H."/>
            <person name="O'Toole P.W."/>
        </authorList>
    </citation>
    <scope>NUCLEOTIDE SEQUENCE [LARGE SCALE GENOMIC DNA]</scope>
    <source>
        <strain evidence="9 10">DSM 20515</strain>
    </source>
</reference>
<dbReference type="Pfam" id="PF07690">
    <property type="entry name" value="MFS_1"/>
    <property type="match status" value="1"/>
</dbReference>
<dbReference type="InterPro" id="IPR036259">
    <property type="entry name" value="MFS_trans_sf"/>
</dbReference>
<feature type="transmembrane region" description="Helical" evidence="7">
    <location>
        <begin position="71"/>
        <end position="92"/>
    </location>
</feature>
<accession>A0A0R2BED9</accession>
<evidence type="ECO:0000256" key="6">
    <source>
        <dbReference type="ARBA" id="ARBA00023136"/>
    </source>
</evidence>
<dbReference type="PANTHER" id="PTHR42718:SF24">
    <property type="entry name" value="MAJOR FACILITATOR SUPERFAMILY (MFS) PROFILE DOMAIN-CONTAINING PROTEIN"/>
    <property type="match status" value="1"/>
</dbReference>
<comment type="caution">
    <text evidence="9">The sequence shown here is derived from an EMBL/GenBank/DDBJ whole genome shotgun (WGS) entry which is preliminary data.</text>
</comment>
<evidence type="ECO:0000256" key="5">
    <source>
        <dbReference type="ARBA" id="ARBA00022989"/>
    </source>
</evidence>